<dbReference type="Gene3D" id="1.10.150.130">
    <property type="match status" value="1"/>
</dbReference>
<evidence type="ECO:0000259" key="7">
    <source>
        <dbReference type="PROSITE" id="PS51900"/>
    </source>
</evidence>
<evidence type="ECO:0000256" key="2">
    <source>
        <dbReference type="ARBA" id="ARBA00022908"/>
    </source>
</evidence>
<sequence>MPSIEQRGPRSWRLIVENGYKPNGQRNQEKITITVDDKALLKTSRKLQDHLELELRKFQMQVESGEYIKPGRVTFDQFVEQTWKKDYAESNLGKFTRKNYYASIRSQLSPEFGHMEIGKIKTMHIVKYMTKLRTPEGRKDGKSKPLATNTLLNIYTALKSIFDAAKKWNFISVNPILGVDRPTTSKKEKREMKLRKKSFTPDEARQAILVLGEEPEHWRLYFIGVLLGGFRRGEMLAVEWSTVDFVAGGIHIEKQITFDEVGNVIEDEVKTVESAAFVPMPDFYMKALQQYKIIWEDNKNQAGARWVGGDKQYLFHAGFGKAFYPDAPTLKWGRLLASNNLPAIRLHDLRHTTAMLLREERVDMKSIQERLRHARLETTSNIYTEKSDLIGRHTADILEKYNPLFGNDLGTKC</sequence>
<dbReference type="InterPro" id="IPR050090">
    <property type="entry name" value="Tyrosine_recombinase_XerCD"/>
</dbReference>
<comment type="similarity">
    <text evidence="1">Belongs to the 'phage' integrase family.</text>
</comment>
<gene>
    <name evidence="8" type="ORF">J2Z66_004126</name>
</gene>
<evidence type="ECO:0000256" key="1">
    <source>
        <dbReference type="ARBA" id="ARBA00008857"/>
    </source>
</evidence>
<dbReference type="PROSITE" id="PS51898">
    <property type="entry name" value="TYR_RECOMBINASE"/>
    <property type="match status" value="1"/>
</dbReference>
<evidence type="ECO:0000313" key="8">
    <source>
        <dbReference type="EMBL" id="MBP1992517.1"/>
    </source>
</evidence>
<comment type="caution">
    <text evidence="8">The sequence shown here is derived from an EMBL/GenBank/DDBJ whole genome shotgun (WGS) entry which is preliminary data.</text>
</comment>
<keyword evidence="4" id="KW-0233">DNA recombination</keyword>
<dbReference type="InterPro" id="IPR002104">
    <property type="entry name" value="Integrase_catalytic"/>
</dbReference>
<dbReference type="Proteomes" id="UP001519287">
    <property type="component" value="Unassembled WGS sequence"/>
</dbReference>
<dbReference type="InterPro" id="IPR044068">
    <property type="entry name" value="CB"/>
</dbReference>
<proteinExistence type="inferred from homology"/>
<organism evidence="8 9">
    <name type="scientific">Paenibacillus eucommiae</name>
    <dbReference type="NCBI Taxonomy" id="1355755"/>
    <lineage>
        <taxon>Bacteria</taxon>
        <taxon>Bacillati</taxon>
        <taxon>Bacillota</taxon>
        <taxon>Bacilli</taxon>
        <taxon>Bacillales</taxon>
        <taxon>Paenibacillaceae</taxon>
        <taxon>Paenibacillus</taxon>
    </lineage>
</organism>
<dbReference type="Gene3D" id="1.10.443.10">
    <property type="entry name" value="Intergrase catalytic core"/>
    <property type="match status" value="1"/>
</dbReference>
<evidence type="ECO:0000256" key="4">
    <source>
        <dbReference type="ARBA" id="ARBA00023172"/>
    </source>
</evidence>
<dbReference type="InterPro" id="IPR013762">
    <property type="entry name" value="Integrase-like_cat_sf"/>
</dbReference>
<feature type="domain" description="Tyr recombinase" evidence="6">
    <location>
        <begin position="194"/>
        <end position="399"/>
    </location>
</feature>
<keyword evidence="9" id="KW-1185">Reference proteome</keyword>
<reference evidence="8 9" key="1">
    <citation type="submission" date="2021-03" db="EMBL/GenBank/DDBJ databases">
        <title>Genomic Encyclopedia of Type Strains, Phase IV (KMG-IV): sequencing the most valuable type-strain genomes for metagenomic binning, comparative biology and taxonomic classification.</title>
        <authorList>
            <person name="Goeker M."/>
        </authorList>
    </citation>
    <scope>NUCLEOTIDE SEQUENCE [LARGE SCALE GENOMIC DNA]</scope>
    <source>
        <strain evidence="8 9">DSM 26048</strain>
    </source>
</reference>
<dbReference type="InterPro" id="IPR004107">
    <property type="entry name" value="Integrase_SAM-like_N"/>
</dbReference>
<dbReference type="InterPro" id="IPR010998">
    <property type="entry name" value="Integrase_recombinase_N"/>
</dbReference>
<keyword evidence="2" id="KW-0229">DNA integration</keyword>
<evidence type="ECO:0000256" key="3">
    <source>
        <dbReference type="ARBA" id="ARBA00023125"/>
    </source>
</evidence>
<dbReference type="RefSeq" id="WP_209973600.1">
    <property type="nucleotide sequence ID" value="NZ_JAGGLB010000014.1"/>
</dbReference>
<dbReference type="Pfam" id="PF00589">
    <property type="entry name" value="Phage_integrase"/>
    <property type="match status" value="1"/>
</dbReference>
<dbReference type="PROSITE" id="PS51900">
    <property type="entry name" value="CB"/>
    <property type="match status" value="1"/>
</dbReference>
<evidence type="ECO:0000256" key="5">
    <source>
        <dbReference type="PROSITE-ProRule" id="PRU01248"/>
    </source>
</evidence>
<dbReference type="PANTHER" id="PTHR30349">
    <property type="entry name" value="PHAGE INTEGRASE-RELATED"/>
    <property type="match status" value="1"/>
</dbReference>
<protein>
    <submittedName>
        <fullName evidence="8">Integrase</fullName>
    </submittedName>
</protein>
<dbReference type="SUPFAM" id="SSF56349">
    <property type="entry name" value="DNA breaking-rejoining enzymes"/>
    <property type="match status" value="1"/>
</dbReference>
<dbReference type="CDD" id="cd01189">
    <property type="entry name" value="INT_ICEBs1_C_like"/>
    <property type="match status" value="1"/>
</dbReference>
<name>A0ABS4IY54_9BACL</name>
<feature type="domain" description="Core-binding (CB)" evidence="7">
    <location>
        <begin position="74"/>
        <end position="166"/>
    </location>
</feature>
<accession>A0ABS4IY54</accession>
<evidence type="ECO:0000259" key="6">
    <source>
        <dbReference type="PROSITE" id="PS51898"/>
    </source>
</evidence>
<evidence type="ECO:0000313" key="9">
    <source>
        <dbReference type="Proteomes" id="UP001519287"/>
    </source>
</evidence>
<dbReference type="Pfam" id="PF14659">
    <property type="entry name" value="Phage_int_SAM_3"/>
    <property type="match status" value="1"/>
</dbReference>
<keyword evidence="3 5" id="KW-0238">DNA-binding</keyword>
<dbReference type="InterPro" id="IPR011010">
    <property type="entry name" value="DNA_brk_join_enz"/>
</dbReference>
<dbReference type="PANTHER" id="PTHR30349:SF64">
    <property type="entry name" value="PROPHAGE INTEGRASE INTD-RELATED"/>
    <property type="match status" value="1"/>
</dbReference>
<dbReference type="EMBL" id="JAGGLB010000014">
    <property type="protein sequence ID" value="MBP1992517.1"/>
    <property type="molecule type" value="Genomic_DNA"/>
</dbReference>